<reference evidence="2 3" key="1">
    <citation type="submission" date="2016-10" db="EMBL/GenBank/DDBJ databases">
        <authorList>
            <person name="de Groot N.N."/>
        </authorList>
    </citation>
    <scope>NUCLEOTIDE SEQUENCE [LARGE SCALE GENOMIC DNA]</scope>
    <source>
        <strain evidence="2 3">DSM 10317</strain>
    </source>
</reference>
<name>A0A1G5RW30_PSEXY</name>
<proteinExistence type="predicted"/>
<protein>
    <submittedName>
        <fullName evidence="2">Uncharacterized protein</fullName>
    </submittedName>
</protein>
<keyword evidence="1" id="KW-1133">Transmembrane helix</keyword>
<evidence type="ECO:0000256" key="1">
    <source>
        <dbReference type="SAM" id="Phobius"/>
    </source>
</evidence>
<dbReference type="Proteomes" id="UP000199428">
    <property type="component" value="Unassembled WGS sequence"/>
</dbReference>
<evidence type="ECO:0000313" key="2">
    <source>
        <dbReference type="EMBL" id="SCZ78068.1"/>
    </source>
</evidence>
<organism evidence="2 3">
    <name type="scientific">Pseudobutyrivibrio xylanivorans</name>
    <dbReference type="NCBI Taxonomy" id="185007"/>
    <lineage>
        <taxon>Bacteria</taxon>
        <taxon>Bacillati</taxon>
        <taxon>Bacillota</taxon>
        <taxon>Clostridia</taxon>
        <taxon>Lachnospirales</taxon>
        <taxon>Lachnospiraceae</taxon>
        <taxon>Pseudobutyrivibrio</taxon>
    </lineage>
</organism>
<keyword evidence="1" id="KW-0812">Transmembrane</keyword>
<feature type="transmembrane region" description="Helical" evidence="1">
    <location>
        <begin position="29"/>
        <end position="50"/>
    </location>
</feature>
<keyword evidence="1" id="KW-0472">Membrane</keyword>
<accession>A0A1G5RW30</accession>
<dbReference type="EMBL" id="FMWK01000004">
    <property type="protein sequence ID" value="SCZ78068.1"/>
    <property type="molecule type" value="Genomic_DNA"/>
</dbReference>
<dbReference type="AlphaFoldDB" id="A0A1G5RW30"/>
<dbReference type="RefSeq" id="WP_155942153.1">
    <property type="nucleotide sequence ID" value="NZ_FMWK01000004.1"/>
</dbReference>
<sequence>MNKKEKSNKDILISDSGLTQDAHTKQARIFVLLCNILTIALIILGIVAFIKGGNI</sequence>
<evidence type="ECO:0000313" key="3">
    <source>
        <dbReference type="Proteomes" id="UP000199428"/>
    </source>
</evidence>
<gene>
    <name evidence="2" type="ORF">SAMN02910350_01114</name>
</gene>